<comment type="cofactor">
    <cofactor evidence="1">
        <name>Mg(2+)</name>
        <dbReference type="ChEBI" id="CHEBI:18420"/>
    </cofactor>
</comment>
<organism evidence="6 7">
    <name type="scientific">Rhodoblastus acidophilus</name>
    <name type="common">Rhodopseudomonas acidophila</name>
    <dbReference type="NCBI Taxonomy" id="1074"/>
    <lineage>
        <taxon>Bacteria</taxon>
        <taxon>Pseudomonadati</taxon>
        <taxon>Pseudomonadota</taxon>
        <taxon>Alphaproteobacteria</taxon>
        <taxon>Hyphomicrobiales</taxon>
        <taxon>Rhodoblastaceae</taxon>
        <taxon>Rhodoblastus</taxon>
    </lineage>
</organism>
<evidence type="ECO:0000256" key="1">
    <source>
        <dbReference type="ARBA" id="ARBA00001946"/>
    </source>
</evidence>
<evidence type="ECO:0000256" key="3">
    <source>
        <dbReference type="ARBA" id="ARBA00022842"/>
    </source>
</evidence>
<dbReference type="EMBL" id="WNKS01000012">
    <property type="protein sequence ID" value="MTV31931.1"/>
    <property type="molecule type" value="Genomic_DNA"/>
</dbReference>
<keyword evidence="2 4" id="KW-0378">Hydrolase</keyword>
<evidence type="ECO:0000259" key="5">
    <source>
        <dbReference type="PROSITE" id="PS51462"/>
    </source>
</evidence>
<accession>A0A6N8DRY5</accession>
<dbReference type="OrthoDB" id="9761969at2"/>
<proteinExistence type="inferred from homology"/>
<evidence type="ECO:0000313" key="7">
    <source>
        <dbReference type="Proteomes" id="UP000439113"/>
    </source>
</evidence>
<keyword evidence="3" id="KW-0460">Magnesium</keyword>
<sequence length="148" mass="16364">MSGSRRHYPDQPALAVSIAVFRDDKVLLATRTAAPYAHVFTLPGGLVETGESLEQAALRELREETGVVAEIAAFNQPVEHIERDSAGRVERHYVILSFAARWVAGEGRPSAEAGEILWRRPDDLSDLALTPRVAHVIADAHKLLEHRR</sequence>
<dbReference type="GO" id="GO:0016787">
    <property type="term" value="F:hydrolase activity"/>
    <property type="evidence" value="ECO:0007669"/>
    <property type="project" value="UniProtKB-KW"/>
</dbReference>
<dbReference type="InterPro" id="IPR020476">
    <property type="entry name" value="Nudix_hydrolase"/>
</dbReference>
<feature type="domain" description="Nudix hydrolase" evidence="5">
    <location>
        <begin position="11"/>
        <end position="145"/>
    </location>
</feature>
<dbReference type="PANTHER" id="PTHR43046">
    <property type="entry name" value="GDP-MANNOSE MANNOSYL HYDROLASE"/>
    <property type="match status" value="1"/>
</dbReference>
<dbReference type="PRINTS" id="PR00502">
    <property type="entry name" value="NUDIXFAMILY"/>
</dbReference>
<dbReference type="CDD" id="cd04673">
    <property type="entry name" value="NUDIX_ADPRase"/>
    <property type="match status" value="1"/>
</dbReference>
<dbReference type="RefSeq" id="WP_155446627.1">
    <property type="nucleotide sequence ID" value="NZ_JAOQNR010000013.1"/>
</dbReference>
<dbReference type="Gene3D" id="3.90.79.10">
    <property type="entry name" value="Nucleoside Triphosphate Pyrophosphohydrolase"/>
    <property type="match status" value="1"/>
</dbReference>
<evidence type="ECO:0000256" key="4">
    <source>
        <dbReference type="RuleBase" id="RU003476"/>
    </source>
</evidence>
<dbReference type="InterPro" id="IPR015797">
    <property type="entry name" value="NUDIX_hydrolase-like_dom_sf"/>
</dbReference>
<reference evidence="6 7" key="1">
    <citation type="submission" date="2019-11" db="EMBL/GenBank/DDBJ databases">
        <title>Whole-genome sequence of a Rhodoblastus acidophilus DSM 142.</title>
        <authorList>
            <person name="Kyndt J.A."/>
            <person name="Meyer T.E."/>
        </authorList>
    </citation>
    <scope>NUCLEOTIDE SEQUENCE [LARGE SCALE GENOMIC DNA]</scope>
    <source>
        <strain evidence="6 7">DSM 142</strain>
    </source>
</reference>
<name>A0A6N8DRY5_RHOAC</name>
<comment type="similarity">
    <text evidence="4">Belongs to the Nudix hydrolase family.</text>
</comment>
<evidence type="ECO:0000313" key="6">
    <source>
        <dbReference type="EMBL" id="MTV31931.1"/>
    </source>
</evidence>
<evidence type="ECO:0000256" key="2">
    <source>
        <dbReference type="ARBA" id="ARBA00022801"/>
    </source>
</evidence>
<dbReference type="SUPFAM" id="SSF55811">
    <property type="entry name" value="Nudix"/>
    <property type="match status" value="1"/>
</dbReference>
<dbReference type="PANTHER" id="PTHR43046:SF12">
    <property type="entry name" value="GDP-MANNOSE MANNOSYL HYDROLASE"/>
    <property type="match status" value="1"/>
</dbReference>
<dbReference type="PROSITE" id="PS00893">
    <property type="entry name" value="NUDIX_BOX"/>
    <property type="match status" value="1"/>
</dbReference>
<dbReference type="Pfam" id="PF00293">
    <property type="entry name" value="NUDIX"/>
    <property type="match status" value="1"/>
</dbReference>
<dbReference type="AlphaFoldDB" id="A0A6N8DRY5"/>
<comment type="caution">
    <text evidence="6">The sequence shown here is derived from an EMBL/GenBank/DDBJ whole genome shotgun (WGS) entry which is preliminary data.</text>
</comment>
<dbReference type="InterPro" id="IPR000086">
    <property type="entry name" value="NUDIX_hydrolase_dom"/>
</dbReference>
<protein>
    <submittedName>
        <fullName evidence="6">NUDIX domain-containing protein</fullName>
    </submittedName>
</protein>
<dbReference type="Proteomes" id="UP000439113">
    <property type="component" value="Unassembled WGS sequence"/>
</dbReference>
<gene>
    <name evidence="6" type="ORF">GJ654_13135</name>
</gene>
<dbReference type="InterPro" id="IPR020084">
    <property type="entry name" value="NUDIX_hydrolase_CS"/>
</dbReference>
<dbReference type="PROSITE" id="PS51462">
    <property type="entry name" value="NUDIX"/>
    <property type="match status" value="1"/>
</dbReference>